<evidence type="ECO:0000313" key="3">
    <source>
        <dbReference type="Proteomes" id="UP000659767"/>
    </source>
</evidence>
<accession>A0ABQ2T0P9</accession>
<evidence type="ECO:0000313" key="2">
    <source>
        <dbReference type="EMBL" id="GGS47648.1"/>
    </source>
</evidence>
<sequence>MAGTFGASYGCDIRPLSGNRGSATQWPRGCFRPQVLIGAGALPGERHSRAPIPALRSGDGNVVQEVSTPAARRGRPRTVRHAQLSAEPLDKPYPD</sequence>
<protein>
    <submittedName>
        <fullName evidence="2">Uncharacterized protein</fullName>
    </submittedName>
</protein>
<gene>
    <name evidence="2" type="ORF">GCM10010253_22420</name>
</gene>
<dbReference type="EMBL" id="BMSZ01000005">
    <property type="protein sequence ID" value="GGS47648.1"/>
    <property type="molecule type" value="Genomic_DNA"/>
</dbReference>
<organism evidence="2 3">
    <name type="scientific">Streptomyces badius</name>
    <dbReference type="NCBI Taxonomy" id="1941"/>
    <lineage>
        <taxon>Bacteria</taxon>
        <taxon>Bacillati</taxon>
        <taxon>Actinomycetota</taxon>
        <taxon>Actinomycetes</taxon>
        <taxon>Kitasatosporales</taxon>
        <taxon>Streptomycetaceae</taxon>
        <taxon>Streptomyces</taxon>
    </lineage>
</organism>
<feature type="region of interest" description="Disordered" evidence="1">
    <location>
        <begin position="48"/>
        <end position="95"/>
    </location>
</feature>
<proteinExistence type="predicted"/>
<name>A0ABQ2T0P9_STRBA</name>
<reference evidence="3" key="1">
    <citation type="journal article" date="2019" name="Int. J. Syst. Evol. Microbiol.">
        <title>The Global Catalogue of Microorganisms (GCM) 10K type strain sequencing project: providing services to taxonomists for standard genome sequencing and annotation.</title>
        <authorList>
            <consortium name="The Broad Institute Genomics Platform"/>
            <consortium name="The Broad Institute Genome Sequencing Center for Infectious Disease"/>
            <person name="Wu L."/>
            <person name="Ma J."/>
        </authorList>
    </citation>
    <scope>NUCLEOTIDE SEQUENCE [LARGE SCALE GENOMIC DNA]</scope>
    <source>
        <strain evidence="3">JCM 4350</strain>
    </source>
</reference>
<keyword evidence="3" id="KW-1185">Reference proteome</keyword>
<evidence type="ECO:0000256" key="1">
    <source>
        <dbReference type="SAM" id="MobiDB-lite"/>
    </source>
</evidence>
<comment type="caution">
    <text evidence="2">The sequence shown here is derived from an EMBL/GenBank/DDBJ whole genome shotgun (WGS) entry which is preliminary data.</text>
</comment>
<dbReference type="Proteomes" id="UP000659767">
    <property type="component" value="Unassembled WGS sequence"/>
</dbReference>